<feature type="compositionally biased region" description="Basic and acidic residues" evidence="1">
    <location>
        <begin position="564"/>
        <end position="575"/>
    </location>
</feature>
<feature type="compositionally biased region" description="Acidic residues" evidence="1">
    <location>
        <begin position="589"/>
        <end position="603"/>
    </location>
</feature>
<proteinExistence type="predicted"/>
<dbReference type="AlphaFoldDB" id="A0AAN6NNF0"/>
<comment type="caution">
    <text evidence="2">The sequence shown here is derived from an EMBL/GenBank/DDBJ whole genome shotgun (WGS) entry which is preliminary data.</text>
</comment>
<evidence type="ECO:0000256" key="1">
    <source>
        <dbReference type="SAM" id="MobiDB-lite"/>
    </source>
</evidence>
<feature type="compositionally biased region" description="Polar residues" evidence="1">
    <location>
        <begin position="673"/>
        <end position="682"/>
    </location>
</feature>
<dbReference type="InterPro" id="IPR039038">
    <property type="entry name" value="ASPH"/>
</dbReference>
<dbReference type="GO" id="GO:0062101">
    <property type="term" value="F:peptidyl-aspartic acid 3-dioxygenase activity"/>
    <property type="evidence" value="ECO:0007669"/>
    <property type="project" value="InterPro"/>
</dbReference>
<dbReference type="PANTHER" id="PTHR12366:SF29">
    <property type="entry name" value="ASPARTYL BETA-HYDROXYLASE, ISOFORM L"/>
    <property type="match status" value="1"/>
</dbReference>
<evidence type="ECO:0000313" key="2">
    <source>
        <dbReference type="EMBL" id="KAK3949042.1"/>
    </source>
</evidence>
<feature type="region of interest" description="Disordered" evidence="1">
    <location>
        <begin position="367"/>
        <end position="635"/>
    </location>
</feature>
<feature type="region of interest" description="Disordered" evidence="1">
    <location>
        <begin position="205"/>
        <end position="232"/>
    </location>
</feature>
<feature type="compositionally biased region" description="Acidic residues" evidence="1">
    <location>
        <begin position="935"/>
        <end position="953"/>
    </location>
</feature>
<gene>
    <name evidence="2" type="ORF">QBC32DRAFT_317206</name>
</gene>
<feature type="compositionally biased region" description="Acidic residues" evidence="1">
    <location>
        <begin position="450"/>
        <end position="461"/>
    </location>
</feature>
<dbReference type="EMBL" id="MU859231">
    <property type="protein sequence ID" value="KAK3949042.1"/>
    <property type="molecule type" value="Genomic_DNA"/>
</dbReference>
<feature type="compositionally biased region" description="Polar residues" evidence="1">
    <location>
        <begin position="897"/>
        <end position="906"/>
    </location>
</feature>
<feature type="compositionally biased region" description="Acidic residues" evidence="1">
    <location>
        <begin position="908"/>
        <end position="920"/>
    </location>
</feature>
<feature type="compositionally biased region" description="Polar residues" evidence="1">
    <location>
        <begin position="924"/>
        <end position="934"/>
    </location>
</feature>
<evidence type="ECO:0000313" key="3">
    <source>
        <dbReference type="Proteomes" id="UP001303222"/>
    </source>
</evidence>
<name>A0AAN6NNF0_9PEZI</name>
<dbReference type="PANTHER" id="PTHR12366">
    <property type="entry name" value="ASPARTYL/ASPARAGINYL BETA-HYDROXYLASE"/>
    <property type="match status" value="1"/>
</dbReference>
<sequence length="991" mass="109132">MEEVGFDVPVEAGRAVFDDDLMLDAGMQADELVLELDDLHDKDDEYQTVDLDAHPVTADLEVAVDGLEAQPNTNDEYAEATGNAEEDAQDVSMTYNDEIGYEEEEGVAEEAATEYEPKGTTTSKAPPANDGTLEQRESEQEAHDVQIDLAEPKMGDDAEEQPTGLEARTENPVDQEATQQAAETKVGLNVDGLAPANPLDTAVSGAEQAGVAVSEDHPLEESQSDHDEAIGDDSAFSITDITVQYQGSSYALFGNSDMDPETYFLSDTEIATAPLSELLASIRSVIASELTPGEELVIVIDSLDLNFGERSSRDFLQRSFHQIIYCYNVLLAKGIVTETSLMLNLVVRPDPEGRFLELLEEAGIWSGADYSPDYSDASGEDEYLDDDQDVEDYDDIDNEGLDDDDDHEDVQDFEFDEQEHQDEEGQQDQEQEKEDNKEPEGLEITKNVEVAEDVEVTEDIEVSGNVAETEDVTVSADQDEASEEHTEPQLTEDVPENERETEQFSLEDNIDQAAQAGPSADINGESHIGAGEPPHDPSGIVDIEHEMGGDLGELQPNLEGTGSELEHAPEMKSATDEPQPENGDHTEAINEEGEEEVYDEDEYLEHHEEAGAEEQEDDEANHAAGAEEFGDDLTLRQTFDNCNFSLDIMDESTEGNAVLGLDDNETGKFPSFVLSTKHNPGTHSHIHASRTSEAKDDDLIDYTDDEGPTHIIPSLKRKPRFPDLSLRAKKMRCEQTDETLPPLHSRPVDNVSGGSQVAVHLRPTQHRGLAELSPFRSDSPCTEKSNSPVNFSAPQRGRGGRCHSHKDSDLSVTFSVYDDADKTYQGNNDISTRNPDSAAIQAQYTDDGPKMDDYTEVENALEAEYTHERSHLTINTADSRDQTDEGAHDFTVEEPANHTSTTNTMSGDEIDYDEHEDQDGSFETGGQVQEFSNAQDDDDEIGWGDDGEEDNDESTQQTTTSQDQLPFTAKRGRTDDLDEEAEEADVKRRRT</sequence>
<feature type="region of interest" description="Disordered" evidence="1">
    <location>
        <begin position="775"/>
        <end position="807"/>
    </location>
</feature>
<dbReference type="GO" id="GO:0005783">
    <property type="term" value="C:endoplasmic reticulum"/>
    <property type="evidence" value="ECO:0007669"/>
    <property type="project" value="TreeGrafter"/>
</dbReference>
<accession>A0AAN6NNF0</accession>
<feature type="compositionally biased region" description="Low complexity" evidence="1">
    <location>
        <begin position="954"/>
        <end position="964"/>
    </location>
</feature>
<protein>
    <submittedName>
        <fullName evidence="2">Uncharacterized protein</fullName>
    </submittedName>
</protein>
<reference evidence="2" key="2">
    <citation type="submission" date="2023-06" db="EMBL/GenBank/DDBJ databases">
        <authorList>
            <consortium name="Lawrence Berkeley National Laboratory"/>
            <person name="Mondo S.J."/>
            <person name="Hensen N."/>
            <person name="Bonometti L."/>
            <person name="Westerberg I."/>
            <person name="Brannstrom I.O."/>
            <person name="Guillou S."/>
            <person name="Cros-Aarteil S."/>
            <person name="Calhoun S."/>
            <person name="Haridas S."/>
            <person name="Kuo A."/>
            <person name="Pangilinan J."/>
            <person name="Riley R."/>
            <person name="Labutti K."/>
            <person name="Andreopoulos B."/>
            <person name="Lipzen A."/>
            <person name="Chen C."/>
            <person name="Yanf M."/>
            <person name="Daum C."/>
            <person name="Ng V."/>
            <person name="Clum A."/>
            <person name="Steindorff A."/>
            <person name="Ohm R."/>
            <person name="Martin F."/>
            <person name="Silar P."/>
            <person name="Natvig D."/>
            <person name="Lalanne C."/>
            <person name="Gautier V."/>
            <person name="Ament-Velasquez S.L."/>
            <person name="Kruys A."/>
            <person name="Hutchinson M.I."/>
            <person name="Powell A.J."/>
            <person name="Barry K."/>
            <person name="Miller A.N."/>
            <person name="Grigoriev I.V."/>
            <person name="Debuchy R."/>
            <person name="Gladieux P."/>
            <person name="Thoren M.H."/>
            <person name="Johannesson H."/>
        </authorList>
    </citation>
    <scope>NUCLEOTIDE SEQUENCE</scope>
    <source>
        <strain evidence="2">CBS 626.80</strain>
    </source>
</reference>
<feature type="compositionally biased region" description="Basic and acidic residues" evidence="1">
    <location>
        <begin position="214"/>
        <end position="229"/>
    </location>
</feature>
<keyword evidence="3" id="KW-1185">Reference proteome</keyword>
<feature type="compositionally biased region" description="Basic and acidic residues" evidence="1">
    <location>
        <begin position="878"/>
        <end position="891"/>
    </location>
</feature>
<organism evidence="2 3">
    <name type="scientific">Pseudoneurospora amorphoporcata</name>
    <dbReference type="NCBI Taxonomy" id="241081"/>
    <lineage>
        <taxon>Eukaryota</taxon>
        <taxon>Fungi</taxon>
        <taxon>Dikarya</taxon>
        <taxon>Ascomycota</taxon>
        <taxon>Pezizomycotina</taxon>
        <taxon>Sordariomycetes</taxon>
        <taxon>Sordariomycetidae</taxon>
        <taxon>Sordariales</taxon>
        <taxon>Sordariaceae</taxon>
        <taxon>Pseudoneurospora</taxon>
    </lineage>
</organism>
<dbReference type="Proteomes" id="UP001303222">
    <property type="component" value="Unassembled WGS sequence"/>
</dbReference>
<feature type="compositionally biased region" description="Acidic residues" evidence="1">
    <location>
        <begin position="378"/>
        <end position="433"/>
    </location>
</feature>
<reference evidence="2" key="1">
    <citation type="journal article" date="2023" name="Mol. Phylogenet. Evol.">
        <title>Genome-scale phylogeny and comparative genomics of the fungal order Sordariales.</title>
        <authorList>
            <person name="Hensen N."/>
            <person name="Bonometti L."/>
            <person name="Westerberg I."/>
            <person name="Brannstrom I.O."/>
            <person name="Guillou S."/>
            <person name="Cros-Aarteil S."/>
            <person name="Calhoun S."/>
            <person name="Haridas S."/>
            <person name="Kuo A."/>
            <person name="Mondo S."/>
            <person name="Pangilinan J."/>
            <person name="Riley R."/>
            <person name="LaButti K."/>
            <person name="Andreopoulos B."/>
            <person name="Lipzen A."/>
            <person name="Chen C."/>
            <person name="Yan M."/>
            <person name="Daum C."/>
            <person name="Ng V."/>
            <person name="Clum A."/>
            <person name="Steindorff A."/>
            <person name="Ohm R.A."/>
            <person name="Martin F."/>
            <person name="Silar P."/>
            <person name="Natvig D.O."/>
            <person name="Lalanne C."/>
            <person name="Gautier V."/>
            <person name="Ament-Velasquez S.L."/>
            <person name="Kruys A."/>
            <person name="Hutchinson M.I."/>
            <person name="Powell A.J."/>
            <person name="Barry K."/>
            <person name="Miller A.N."/>
            <person name="Grigoriev I.V."/>
            <person name="Debuchy R."/>
            <person name="Gladieux P."/>
            <person name="Hiltunen Thoren M."/>
            <person name="Johannesson H."/>
        </authorList>
    </citation>
    <scope>NUCLEOTIDE SEQUENCE</scope>
    <source>
        <strain evidence="2">CBS 626.80</strain>
    </source>
</reference>
<feature type="region of interest" description="Disordered" evidence="1">
    <location>
        <begin position="865"/>
        <end position="991"/>
    </location>
</feature>
<feature type="compositionally biased region" description="Basic and acidic residues" evidence="1">
    <location>
        <begin position="133"/>
        <end position="156"/>
    </location>
</feature>
<feature type="compositionally biased region" description="Polar residues" evidence="1">
    <location>
        <begin position="779"/>
        <end position="793"/>
    </location>
</feature>
<feature type="region of interest" description="Disordered" evidence="1">
    <location>
        <begin position="673"/>
        <end position="692"/>
    </location>
</feature>
<feature type="region of interest" description="Disordered" evidence="1">
    <location>
        <begin position="105"/>
        <end position="182"/>
    </location>
</feature>